<proteinExistence type="predicted"/>
<reference evidence="1" key="1">
    <citation type="journal article" date="2023" name="Plant J.">
        <title>Genome sequences and population genomics provide insights into the demographic history, inbreeding, and mutation load of two 'living fossil' tree species of Dipteronia.</title>
        <authorList>
            <person name="Feng Y."/>
            <person name="Comes H.P."/>
            <person name="Chen J."/>
            <person name="Zhu S."/>
            <person name="Lu R."/>
            <person name="Zhang X."/>
            <person name="Li P."/>
            <person name="Qiu J."/>
            <person name="Olsen K.M."/>
            <person name="Qiu Y."/>
        </authorList>
    </citation>
    <scope>NUCLEOTIDE SEQUENCE</scope>
    <source>
        <strain evidence="1">NBL</strain>
    </source>
</reference>
<evidence type="ECO:0000313" key="2">
    <source>
        <dbReference type="Proteomes" id="UP001281410"/>
    </source>
</evidence>
<dbReference type="AlphaFoldDB" id="A0AAE0B6Q5"/>
<organism evidence="1 2">
    <name type="scientific">Dipteronia sinensis</name>
    <dbReference type="NCBI Taxonomy" id="43782"/>
    <lineage>
        <taxon>Eukaryota</taxon>
        <taxon>Viridiplantae</taxon>
        <taxon>Streptophyta</taxon>
        <taxon>Embryophyta</taxon>
        <taxon>Tracheophyta</taxon>
        <taxon>Spermatophyta</taxon>
        <taxon>Magnoliopsida</taxon>
        <taxon>eudicotyledons</taxon>
        <taxon>Gunneridae</taxon>
        <taxon>Pentapetalae</taxon>
        <taxon>rosids</taxon>
        <taxon>malvids</taxon>
        <taxon>Sapindales</taxon>
        <taxon>Sapindaceae</taxon>
        <taxon>Hippocastanoideae</taxon>
        <taxon>Acereae</taxon>
        <taxon>Dipteronia</taxon>
    </lineage>
</organism>
<comment type="caution">
    <text evidence="1">The sequence shown here is derived from an EMBL/GenBank/DDBJ whole genome shotgun (WGS) entry which is preliminary data.</text>
</comment>
<accession>A0AAE0B6Q5</accession>
<name>A0AAE0B6Q5_9ROSI</name>
<evidence type="ECO:0000313" key="1">
    <source>
        <dbReference type="EMBL" id="KAK3230300.1"/>
    </source>
</evidence>
<protein>
    <submittedName>
        <fullName evidence="1">Uncharacterized protein</fullName>
    </submittedName>
</protein>
<gene>
    <name evidence="1" type="ORF">Dsin_002181</name>
</gene>
<sequence length="126" mass="14961">MFVAMIQDGIEQAYPLAFSYEDSENNASYNIKKRFYKKAVAEVMVAVVKSYRELKYNRHMEELRNLHNNAFDYVVNASLEKWSCVHYPQRRFRLMTTNIAECLNSCLRFAQKLPMMTLAKFIRNML</sequence>
<dbReference type="EMBL" id="JANJYJ010000001">
    <property type="protein sequence ID" value="KAK3230300.1"/>
    <property type="molecule type" value="Genomic_DNA"/>
</dbReference>
<keyword evidence="2" id="KW-1185">Reference proteome</keyword>
<dbReference type="Proteomes" id="UP001281410">
    <property type="component" value="Unassembled WGS sequence"/>
</dbReference>